<feature type="domain" description="CheC-like protein" evidence="3">
    <location>
        <begin position="10"/>
        <end position="46"/>
    </location>
</feature>
<dbReference type="SUPFAM" id="SSF103039">
    <property type="entry name" value="CheC-like"/>
    <property type="match status" value="1"/>
</dbReference>
<dbReference type="Pfam" id="PF04509">
    <property type="entry name" value="CheC"/>
    <property type="match status" value="2"/>
</dbReference>
<reference evidence="4 5" key="1">
    <citation type="submission" date="2014-11" db="EMBL/GenBank/DDBJ databases">
        <authorList>
            <person name="Urmite Genomes Urmite Genomes"/>
        </authorList>
    </citation>
    <scope>NUCLEOTIDE SEQUENCE [LARGE SCALE GENOMIC DNA]</scope>
    <source>
        <strain evidence="4 5">Oc5</strain>
    </source>
</reference>
<proteinExistence type="predicted"/>
<dbReference type="GO" id="GO:0006935">
    <property type="term" value="P:chemotaxis"/>
    <property type="evidence" value="ECO:0007669"/>
    <property type="project" value="UniProtKB-KW"/>
</dbReference>
<evidence type="ECO:0000313" key="5">
    <source>
        <dbReference type="Proteomes" id="UP000040453"/>
    </source>
</evidence>
<evidence type="ECO:0000256" key="1">
    <source>
        <dbReference type="ARBA" id="ARBA00022500"/>
    </source>
</evidence>
<sequence>MMDVFQLTSFQKDILKEIGNIGAGNAATSLSQLLGHKIDMLVPNVEIADFNEVIELVGGPEQPIVGLMFQVEGEITGVMAIVVDIEEAEYLVQKLTHNPEFRLSEETDGIELEIAMSALSEIGNILTGSYLTALSDFTGMNLQPSVPHLGIDMAGAIMTMGLLEISQVTDYAIIIDTEIRQEERGHEQIRGNFLFIPDPESFQKLFAKLGWS</sequence>
<evidence type="ECO:0000313" key="4">
    <source>
        <dbReference type="EMBL" id="CEI84278.1"/>
    </source>
</evidence>
<keyword evidence="1" id="KW-0145">Chemotaxis</keyword>
<dbReference type="RefSeq" id="WP_042534999.1">
    <property type="nucleotide sequence ID" value="NZ_CAXOIH010000001.1"/>
</dbReference>
<keyword evidence="5" id="KW-1185">Reference proteome</keyword>
<dbReference type="EMBL" id="CDGG01000001">
    <property type="protein sequence ID" value="CEI84278.1"/>
    <property type="molecule type" value="Genomic_DNA"/>
</dbReference>
<feature type="domain" description="CheC-like protein" evidence="3">
    <location>
        <begin position="114"/>
        <end position="149"/>
    </location>
</feature>
<dbReference type="InterPro" id="IPR007597">
    <property type="entry name" value="CheC"/>
</dbReference>
<dbReference type="AlphaFoldDB" id="A0A0A1MMI3"/>
<dbReference type="InterPro" id="IPR050992">
    <property type="entry name" value="CheZ_family_phosphatases"/>
</dbReference>
<protein>
    <submittedName>
        <fullName evidence="4">CheY-P phosphatase CheC</fullName>
    </submittedName>
</protein>
<organism evidence="4 5">
    <name type="scientific">Oceanobacillus oncorhynchi</name>
    <dbReference type="NCBI Taxonomy" id="545501"/>
    <lineage>
        <taxon>Bacteria</taxon>
        <taxon>Bacillati</taxon>
        <taxon>Bacillota</taxon>
        <taxon>Bacilli</taxon>
        <taxon>Bacillales</taxon>
        <taxon>Bacillaceae</taxon>
        <taxon>Oceanobacillus</taxon>
    </lineage>
</organism>
<evidence type="ECO:0000256" key="2">
    <source>
        <dbReference type="ARBA" id="ARBA00022801"/>
    </source>
</evidence>
<dbReference type="PANTHER" id="PTHR43693">
    <property type="entry name" value="PROTEIN PHOSPHATASE CHEZ"/>
    <property type="match status" value="1"/>
</dbReference>
<dbReference type="GO" id="GO:0016787">
    <property type="term" value="F:hydrolase activity"/>
    <property type="evidence" value="ECO:0007669"/>
    <property type="project" value="UniProtKB-KW"/>
</dbReference>
<dbReference type="Proteomes" id="UP000040453">
    <property type="component" value="Unassembled WGS sequence"/>
</dbReference>
<keyword evidence="2" id="KW-0378">Hydrolase</keyword>
<accession>A0A0A1MMI3</accession>
<name>A0A0A1MMI3_9BACI</name>
<dbReference type="CDD" id="cd17909">
    <property type="entry name" value="CheC_ClassI"/>
    <property type="match status" value="1"/>
</dbReference>
<evidence type="ECO:0000259" key="3">
    <source>
        <dbReference type="Pfam" id="PF04509"/>
    </source>
</evidence>
<dbReference type="STRING" id="545501.BN997_04222"/>
<gene>
    <name evidence="4" type="primary">cheC</name>
    <name evidence="4" type="ORF">BN997_04222</name>
</gene>
<dbReference type="Gene3D" id="3.40.1550.10">
    <property type="entry name" value="CheC-like"/>
    <property type="match status" value="1"/>
</dbReference>
<dbReference type="PANTHER" id="PTHR43693:SF1">
    <property type="entry name" value="PROTEIN PHOSPHATASE CHEZ"/>
    <property type="match status" value="1"/>
</dbReference>
<dbReference type="InterPro" id="IPR028976">
    <property type="entry name" value="CheC-like_sf"/>
</dbReference>